<organism evidence="2 3">
    <name type="scientific">Paenibacillus mendelii</name>
    <dbReference type="NCBI Taxonomy" id="206163"/>
    <lineage>
        <taxon>Bacteria</taxon>
        <taxon>Bacillati</taxon>
        <taxon>Bacillota</taxon>
        <taxon>Bacilli</taxon>
        <taxon>Bacillales</taxon>
        <taxon>Paenibacillaceae</taxon>
        <taxon>Paenibacillus</taxon>
    </lineage>
</organism>
<dbReference type="CDD" id="cd04301">
    <property type="entry name" value="NAT_SF"/>
    <property type="match status" value="2"/>
</dbReference>
<dbReference type="GO" id="GO:0016746">
    <property type="term" value="F:acyltransferase activity"/>
    <property type="evidence" value="ECO:0007669"/>
    <property type="project" value="UniProtKB-KW"/>
</dbReference>
<dbReference type="InterPro" id="IPR050276">
    <property type="entry name" value="MshD_Acetyltransferase"/>
</dbReference>
<evidence type="ECO:0000313" key="2">
    <source>
        <dbReference type="EMBL" id="MFC0393636.1"/>
    </source>
</evidence>
<dbReference type="PROSITE" id="PS51186">
    <property type="entry name" value="GNAT"/>
    <property type="match status" value="2"/>
</dbReference>
<keyword evidence="2" id="KW-0012">Acyltransferase</keyword>
<dbReference type="Gene3D" id="3.40.630.30">
    <property type="match status" value="2"/>
</dbReference>
<name>A0ABV6JCK7_9BACL</name>
<keyword evidence="3" id="KW-1185">Reference proteome</keyword>
<evidence type="ECO:0000259" key="1">
    <source>
        <dbReference type="PROSITE" id="PS51186"/>
    </source>
</evidence>
<dbReference type="EC" id="2.3.1.-" evidence="2"/>
<dbReference type="InterPro" id="IPR000182">
    <property type="entry name" value="GNAT_dom"/>
</dbReference>
<dbReference type="InterPro" id="IPR016181">
    <property type="entry name" value="Acyl_CoA_acyltransferase"/>
</dbReference>
<dbReference type="RefSeq" id="WP_204820673.1">
    <property type="nucleotide sequence ID" value="NZ_JANHOF010000008.1"/>
</dbReference>
<comment type="caution">
    <text evidence="2">The sequence shown here is derived from an EMBL/GenBank/DDBJ whole genome shotgun (WGS) entry which is preliminary data.</text>
</comment>
<dbReference type="EMBL" id="JBHLVF010000034">
    <property type="protein sequence ID" value="MFC0393636.1"/>
    <property type="molecule type" value="Genomic_DNA"/>
</dbReference>
<protein>
    <submittedName>
        <fullName evidence="2">GNAT family N-acetyltransferase</fullName>
        <ecNumber evidence="2">2.3.1.-</ecNumber>
    </submittedName>
</protein>
<reference evidence="2 3" key="1">
    <citation type="submission" date="2024-09" db="EMBL/GenBank/DDBJ databases">
        <authorList>
            <person name="Sun Q."/>
            <person name="Mori K."/>
        </authorList>
    </citation>
    <scope>NUCLEOTIDE SEQUENCE [LARGE SCALE GENOMIC DNA]</scope>
    <source>
        <strain evidence="2 3">CCM 4839</strain>
    </source>
</reference>
<dbReference type="PANTHER" id="PTHR43617">
    <property type="entry name" value="L-AMINO ACID N-ACETYLTRANSFERASE"/>
    <property type="match status" value="1"/>
</dbReference>
<dbReference type="Proteomes" id="UP001589818">
    <property type="component" value="Unassembled WGS sequence"/>
</dbReference>
<accession>A0ABV6JCK7</accession>
<dbReference type="SUPFAM" id="SSF55729">
    <property type="entry name" value="Acyl-CoA N-acyltransferases (Nat)"/>
    <property type="match status" value="1"/>
</dbReference>
<gene>
    <name evidence="2" type="ORF">ACFFJ8_19975</name>
</gene>
<dbReference type="Pfam" id="PF13527">
    <property type="entry name" value="Acetyltransf_9"/>
    <property type="match status" value="1"/>
</dbReference>
<feature type="domain" description="N-acetyltransferase" evidence="1">
    <location>
        <begin position="4"/>
        <end position="170"/>
    </location>
</feature>
<feature type="domain" description="N-acetyltransferase" evidence="1">
    <location>
        <begin position="183"/>
        <end position="317"/>
    </location>
</feature>
<evidence type="ECO:0000313" key="3">
    <source>
        <dbReference type="Proteomes" id="UP001589818"/>
    </source>
</evidence>
<proteinExistence type="predicted"/>
<dbReference type="Pfam" id="PF13508">
    <property type="entry name" value="Acetyltransf_7"/>
    <property type="match status" value="1"/>
</dbReference>
<sequence>MSAITFRHYLPGDEPGIVSLWNRCLTWDPVTELRFRKLVLLDPNFDPHGMRIAVRGGSVVGVFYSIRRRLPMLGTELESDKGWVPFFFVDPDCRREGVATRLLEDAMAFMRANKRETLLFSGYAPNYIVPGIDRSGYPAGAAFLDKAGFQRNYTAVAMDYHLVPFDIPEDVRQLKKQRISEGYSFATAADRDLYELIQFATDHFNSDWGRAIREGLLQNLTMQQILVARHHGELVGFCLHGGYEGVRERFGPFGVDSGQRGKGIGKILLYDCLYLMRSQGMHGAWFLWTGEQSAAGQLYKKLGFNISRSFDVVSRSL</sequence>
<keyword evidence="2" id="KW-0808">Transferase</keyword>